<gene>
    <name evidence="1" type="ORF">PCOR1329_LOCUS41072</name>
</gene>
<proteinExistence type="predicted"/>
<sequence length="309" mass="34346">MPDEFEEADRRACAVLFRGPRGWLPSSFLSALRHLRSSVGIPDIQGTALAAQCRVAMWEDHCKCGLRVDVGFAALRRAYMTCNFPDWDAAWSSWWDTASVHQLAAATLLARTRGYDPAAMLVWLAGAADGTDRESAARKNWQRECAKIVRVLAVDGVIRHLRRQPGRFELAIVQGHRVSRAISLLQRLSAIVPPRVWHASFRTLLDGWATAERMGGCATCISGCAARDGLRHFCFVPRRPTLLQGRARIAGAAAWAAGRWPLGPEACHVGRDEETVLRPLWRVTLLILHAVARDTEACAPRPWAAPRYR</sequence>
<dbReference type="Proteomes" id="UP001189429">
    <property type="component" value="Unassembled WGS sequence"/>
</dbReference>
<reference evidence="1" key="1">
    <citation type="submission" date="2023-10" db="EMBL/GenBank/DDBJ databases">
        <authorList>
            <person name="Chen Y."/>
            <person name="Shah S."/>
            <person name="Dougan E. K."/>
            <person name="Thang M."/>
            <person name="Chan C."/>
        </authorList>
    </citation>
    <scope>NUCLEOTIDE SEQUENCE [LARGE SCALE GENOMIC DNA]</scope>
</reference>
<name>A0ABN9TPH6_9DINO</name>
<evidence type="ECO:0000313" key="1">
    <source>
        <dbReference type="EMBL" id="CAK0848012.1"/>
    </source>
</evidence>
<evidence type="ECO:0000313" key="2">
    <source>
        <dbReference type="Proteomes" id="UP001189429"/>
    </source>
</evidence>
<keyword evidence="2" id="KW-1185">Reference proteome</keyword>
<dbReference type="EMBL" id="CAUYUJ010014948">
    <property type="protein sequence ID" value="CAK0848012.1"/>
    <property type="molecule type" value="Genomic_DNA"/>
</dbReference>
<comment type="caution">
    <text evidence="1">The sequence shown here is derived from an EMBL/GenBank/DDBJ whole genome shotgun (WGS) entry which is preliminary data.</text>
</comment>
<protein>
    <submittedName>
        <fullName evidence="1">Uncharacterized protein</fullName>
    </submittedName>
</protein>
<organism evidence="1 2">
    <name type="scientific">Prorocentrum cordatum</name>
    <dbReference type="NCBI Taxonomy" id="2364126"/>
    <lineage>
        <taxon>Eukaryota</taxon>
        <taxon>Sar</taxon>
        <taxon>Alveolata</taxon>
        <taxon>Dinophyceae</taxon>
        <taxon>Prorocentrales</taxon>
        <taxon>Prorocentraceae</taxon>
        <taxon>Prorocentrum</taxon>
    </lineage>
</organism>
<accession>A0ABN9TPH6</accession>